<reference evidence="2" key="1">
    <citation type="submission" date="2023-08" db="EMBL/GenBank/DDBJ databases">
        <authorList>
            <person name="Alioto T."/>
            <person name="Alioto T."/>
            <person name="Gomez Garrido J."/>
        </authorList>
    </citation>
    <scope>NUCLEOTIDE SEQUENCE</scope>
</reference>
<feature type="region of interest" description="Disordered" evidence="1">
    <location>
        <begin position="124"/>
        <end position="152"/>
    </location>
</feature>
<proteinExistence type="predicted"/>
<protein>
    <submittedName>
        <fullName evidence="2">Uncharacterized protein</fullName>
    </submittedName>
</protein>
<dbReference type="Proteomes" id="UP001162480">
    <property type="component" value="Chromosome 5"/>
</dbReference>
<name>A0AA36F2I3_OCTVU</name>
<dbReference type="AlphaFoldDB" id="A0AA36F2I3"/>
<evidence type="ECO:0000313" key="2">
    <source>
        <dbReference type="EMBL" id="CAI9723291.1"/>
    </source>
</evidence>
<evidence type="ECO:0000313" key="3">
    <source>
        <dbReference type="Proteomes" id="UP001162480"/>
    </source>
</evidence>
<accession>A0AA36F2I3</accession>
<keyword evidence="3" id="KW-1185">Reference proteome</keyword>
<dbReference type="EMBL" id="OX597818">
    <property type="protein sequence ID" value="CAI9723291.1"/>
    <property type="molecule type" value="Genomic_DNA"/>
</dbReference>
<gene>
    <name evidence="2" type="ORF">OCTVUL_1B006115</name>
</gene>
<organism evidence="2 3">
    <name type="scientific">Octopus vulgaris</name>
    <name type="common">Common octopus</name>
    <dbReference type="NCBI Taxonomy" id="6645"/>
    <lineage>
        <taxon>Eukaryota</taxon>
        <taxon>Metazoa</taxon>
        <taxon>Spiralia</taxon>
        <taxon>Lophotrochozoa</taxon>
        <taxon>Mollusca</taxon>
        <taxon>Cephalopoda</taxon>
        <taxon>Coleoidea</taxon>
        <taxon>Octopodiformes</taxon>
        <taxon>Octopoda</taxon>
        <taxon>Incirrata</taxon>
        <taxon>Octopodidae</taxon>
        <taxon>Octopus</taxon>
    </lineage>
</organism>
<sequence length="152" mass="17160">MLSILQYFRFNHLVCLSRRSLIFLSDTKVEIYMFSVYAVILGVPLIMHDTKESSSSFSNSCNIIARSNSSKHGDVPNDTMQEATLHMIFRLELNHPNSVFKKSLRSKNFIVLGRFLHTDSLLAPQKKKSGGDKSDNIGGKSPFEIIHTPKNS</sequence>
<evidence type="ECO:0000256" key="1">
    <source>
        <dbReference type="SAM" id="MobiDB-lite"/>
    </source>
</evidence>